<dbReference type="InterPro" id="IPR029058">
    <property type="entry name" value="AB_hydrolase_fold"/>
</dbReference>
<dbReference type="STRING" id="1774969.AUC69_10710"/>
<organism evidence="1 2">
    <name type="scientific">Methyloceanibacter superfactus</name>
    <dbReference type="NCBI Taxonomy" id="1774969"/>
    <lineage>
        <taxon>Bacteria</taxon>
        <taxon>Pseudomonadati</taxon>
        <taxon>Pseudomonadota</taxon>
        <taxon>Alphaproteobacteria</taxon>
        <taxon>Hyphomicrobiales</taxon>
        <taxon>Hyphomicrobiaceae</taxon>
        <taxon>Methyloceanibacter</taxon>
    </lineage>
</organism>
<dbReference type="Proteomes" id="UP000094472">
    <property type="component" value="Unassembled WGS sequence"/>
</dbReference>
<dbReference type="SUPFAM" id="SSF53474">
    <property type="entry name" value="alpha/beta-Hydrolases"/>
    <property type="match status" value="1"/>
</dbReference>
<keyword evidence="2" id="KW-1185">Reference proteome</keyword>
<dbReference type="PANTHER" id="PTHR34853">
    <property type="match status" value="1"/>
</dbReference>
<dbReference type="EMBL" id="LPWF01000023">
    <property type="protein sequence ID" value="ODR98337.1"/>
    <property type="molecule type" value="Genomic_DNA"/>
</dbReference>
<reference evidence="1 2" key="1">
    <citation type="journal article" date="2016" name="Environ. Microbiol.">
        <title>New Methyloceanibacter diversity from North Sea sediments includes methanotroph containing solely the soluble methane monooxygenase.</title>
        <authorList>
            <person name="Vekeman B."/>
            <person name="Kerckhof F.M."/>
            <person name="Cremers G."/>
            <person name="de Vos P."/>
            <person name="Vandamme P."/>
            <person name="Boon N."/>
            <person name="Op den Camp H.J."/>
            <person name="Heylen K."/>
        </authorList>
    </citation>
    <scope>NUCLEOTIDE SEQUENCE [LARGE SCALE GENOMIC DNA]</scope>
    <source>
        <strain evidence="1 2">R-67175</strain>
    </source>
</reference>
<evidence type="ECO:0000313" key="2">
    <source>
        <dbReference type="Proteomes" id="UP000094472"/>
    </source>
</evidence>
<dbReference type="AlphaFoldDB" id="A0A1E3VXR8"/>
<evidence type="ECO:0008006" key="3">
    <source>
        <dbReference type="Google" id="ProtNLM"/>
    </source>
</evidence>
<dbReference type="InterPro" id="IPR005152">
    <property type="entry name" value="Lipase_secreted"/>
</dbReference>
<comment type="caution">
    <text evidence="1">The sequence shown here is derived from an EMBL/GenBank/DDBJ whole genome shotgun (WGS) entry which is preliminary data.</text>
</comment>
<evidence type="ECO:0000313" key="1">
    <source>
        <dbReference type="EMBL" id="ODR98337.1"/>
    </source>
</evidence>
<dbReference type="RefSeq" id="WP_069441561.1">
    <property type="nucleotide sequence ID" value="NZ_LPWF01000023.1"/>
</dbReference>
<dbReference type="GO" id="GO:0004806">
    <property type="term" value="F:triacylglycerol lipase activity"/>
    <property type="evidence" value="ECO:0007669"/>
    <property type="project" value="InterPro"/>
</dbReference>
<name>A0A1E3VXR8_9HYPH</name>
<accession>A0A1E3VXR8</accession>
<dbReference type="PANTHER" id="PTHR34853:SF1">
    <property type="entry name" value="LIPASE 5"/>
    <property type="match status" value="1"/>
</dbReference>
<dbReference type="OrthoDB" id="9955at2"/>
<dbReference type="GO" id="GO:0016042">
    <property type="term" value="P:lipid catabolic process"/>
    <property type="evidence" value="ECO:0007669"/>
    <property type="project" value="InterPro"/>
</dbReference>
<dbReference type="Pfam" id="PF03583">
    <property type="entry name" value="LIP"/>
    <property type="match status" value="1"/>
</dbReference>
<proteinExistence type="predicted"/>
<dbReference type="Gene3D" id="3.40.50.1820">
    <property type="entry name" value="alpha/beta hydrolase"/>
    <property type="match status" value="1"/>
</dbReference>
<gene>
    <name evidence="1" type="ORF">AUC69_10710</name>
</gene>
<sequence>MAPDCAPSLYPDRAGLIWNLRDMLGHGYVVVATDYPGLGTEGVHPYLIGESAGRAVLDSVRATQQFKNSGASNRFAVWGHSEGGHAALFTGQLAARYRRAQARRRRGARPPPIWWTCSKTTRRPSRT</sequence>
<protein>
    <recommendedName>
        <fullName evidence="3">Serine aminopeptidase S33 domain-containing protein</fullName>
    </recommendedName>
</protein>